<dbReference type="InParanoid" id="A0A7M7SXN8"/>
<dbReference type="Gene3D" id="1.10.3730.20">
    <property type="match status" value="1"/>
</dbReference>
<dbReference type="PANTHER" id="PTHR28668:SF1">
    <property type="entry name" value="TRANSMEMBRANE PROTEIN 234"/>
    <property type="match status" value="1"/>
</dbReference>
<evidence type="ECO:0000256" key="2">
    <source>
        <dbReference type="ARBA" id="ARBA00022692"/>
    </source>
</evidence>
<keyword evidence="3 5" id="KW-1133">Transmembrane helix</keyword>
<evidence type="ECO:0000256" key="1">
    <source>
        <dbReference type="ARBA" id="ARBA00004141"/>
    </source>
</evidence>
<dbReference type="OMA" id="LGEWYAE"/>
<evidence type="ECO:0000313" key="6">
    <source>
        <dbReference type="EnsemblMetazoa" id="XP_030838921"/>
    </source>
</evidence>
<feature type="transmembrane region" description="Helical" evidence="5">
    <location>
        <begin position="61"/>
        <end position="78"/>
    </location>
</feature>
<keyword evidence="7" id="KW-1185">Reference proteome</keyword>
<evidence type="ECO:0000313" key="7">
    <source>
        <dbReference type="Proteomes" id="UP000007110"/>
    </source>
</evidence>
<feature type="transmembrane region" description="Helical" evidence="5">
    <location>
        <begin position="12"/>
        <end position="29"/>
    </location>
</feature>
<evidence type="ECO:0000256" key="3">
    <source>
        <dbReference type="ARBA" id="ARBA00022989"/>
    </source>
</evidence>
<reference evidence="6" key="2">
    <citation type="submission" date="2021-01" db="UniProtKB">
        <authorList>
            <consortium name="EnsemblMetazoa"/>
        </authorList>
    </citation>
    <scope>IDENTIFICATION</scope>
</reference>
<dbReference type="EnsemblMetazoa" id="XM_030983061">
    <property type="protein sequence ID" value="XP_030838921"/>
    <property type="gene ID" value="LOC756415"/>
</dbReference>
<dbReference type="PANTHER" id="PTHR28668">
    <property type="entry name" value="TRANSMEMBRANE PROTEIN 234"/>
    <property type="match status" value="1"/>
</dbReference>
<name>A0A7M7SXN8_STRPU</name>
<proteinExistence type="predicted"/>
<dbReference type="OrthoDB" id="43458at2759"/>
<evidence type="ECO:0000256" key="5">
    <source>
        <dbReference type="SAM" id="Phobius"/>
    </source>
</evidence>
<evidence type="ECO:0008006" key="8">
    <source>
        <dbReference type="Google" id="ProtNLM"/>
    </source>
</evidence>
<dbReference type="Proteomes" id="UP000007110">
    <property type="component" value="Unassembled WGS sequence"/>
</dbReference>
<dbReference type="Pfam" id="PF10639">
    <property type="entry name" value="TMEM234"/>
    <property type="match status" value="1"/>
</dbReference>
<comment type="subcellular location">
    <subcellularLocation>
        <location evidence="1">Membrane</location>
        <topology evidence="1">Multi-pass membrane protein</topology>
    </subcellularLocation>
</comment>
<dbReference type="FunCoup" id="A0A7M7SXN8">
    <property type="interactions" value="1181"/>
</dbReference>
<organism evidence="6 7">
    <name type="scientific">Strongylocentrotus purpuratus</name>
    <name type="common">Purple sea urchin</name>
    <dbReference type="NCBI Taxonomy" id="7668"/>
    <lineage>
        <taxon>Eukaryota</taxon>
        <taxon>Metazoa</taxon>
        <taxon>Echinodermata</taxon>
        <taxon>Eleutherozoa</taxon>
        <taxon>Echinozoa</taxon>
        <taxon>Echinoidea</taxon>
        <taxon>Euechinoidea</taxon>
        <taxon>Echinacea</taxon>
        <taxon>Camarodonta</taxon>
        <taxon>Echinidea</taxon>
        <taxon>Strongylocentrotidae</taxon>
        <taxon>Strongylocentrotus</taxon>
    </lineage>
</organism>
<dbReference type="AlphaFoldDB" id="A0A7M7SXN8"/>
<accession>A0A7M7SXN8</accession>
<keyword evidence="2 5" id="KW-0812">Transmembrane</keyword>
<reference evidence="7" key="1">
    <citation type="submission" date="2015-02" db="EMBL/GenBank/DDBJ databases">
        <title>Genome sequencing for Strongylocentrotus purpuratus.</title>
        <authorList>
            <person name="Murali S."/>
            <person name="Liu Y."/>
            <person name="Vee V."/>
            <person name="English A."/>
            <person name="Wang M."/>
            <person name="Skinner E."/>
            <person name="Han Y."/>
            <person name="Muzny D.M."/>
            <person name="Worley K.C."/>
            <person name="Gibbs R.A."/>
        </authorList>
    </citation>
    <scope>NUCLEOTIDE SEQUENCE</scope>
</reference>
<dbReference type="RefSeq" id="XP_030838921.1">
    <property type="nucleotide sequence ID" value="XM_030983061.1"/>
</dbReference>
<protein>
    <recommendedName>
        <fullName evidence="8">Transmembrane protein 234 homolog</fullName>
    </recommendedName>
</protein>
<feature type="transmembrane region" description="Helical" evidence="5">
    <location>
        <begin position="115"/>
        <end position="131"/>
    </location>
</feature>
<evidence type="ECO:0000256" key="4">
    <source>
        <dbReference type="ARBA" id="ARBA00023136"/>
    </source>
</evidence>
<dbReference type="GO" id="GO:0016020">
    <property type="term" value="C:membrane"/>
    <property type="evidence" value="ECO:0007669"/>
    <property type="project" value="UniProtKB-SubCell"/>
</dbReference>
<dbReference type="GeneID" id="756415"/>
<dbReference type="KEGG" id="spu:756415"/>
<sequence length="134" mass="14677">METDSDEGYLGALWLVLVAILWGGTNPFLKREGAGIESVKQKNAVTQFFFEMKHLFLNWKYLLAFLINQSGSVVYYLTLASADLSLVAPVTNSLTFIITTLTGKMLGERIGGTETYIGMGLVIAGVTLCLMDKT</sequence>
<keyword evidence="4 5" id="KW-0472">Membrane</keyword>
<dbReference type="InterPro" id="IPR018908">
    <property type="entry name" value="TMEM234"/>
</dbReference>